<dbReference type="HOGENOM" id="CLU_2145469_0_0_1"/>
<evidence type="ECO:0000313" key="2">
    <source>
        <dbReference type="Proteomes" id="UP000008177"/>
    </source>
</evidence>
<name>G2XYQ1_BOTF4</name>
<reference evidence="2" key="1">
    <citation type="journal article" date="2011" name="PLoS Genet.">
        <title>Genomic analysis of the necrotrophic fungal pathogens Sclerotinia sclerotiorum and Botrytis cinerea.</title>
        <authorList>
            <person name="Amselem J."/>
            <person name="Cuomo C.A."/>
            <person name="van Kan J.A."/>
            <person name="Viaud M."/>
            <person name="Benito E.P."/>
            <person name="Couloux A."/>
            <person name="Coutinho P.M."/>
            <person name="de Vries R.P."/>
            <person name="Dyer P.S."/>
            <person name="Fillinger S."/>
            <person name="Fournier E."/>
            <person name="Gout L."/>
            <person name="Hahn M."/>
            <person name="Kohn L."/>
            <person name="Lapalu N."/>
            <person name="Plummer K.M."/>
            <person name="Pradier J.M."/>
            <person name="Quevillon E."/>
            <person name="Sharon A."/>
            <person name="Simon A."/>
            <person name="ten Have A."/>
            <person name="Tudzynski B."/>
            <person name="Tudzynski P."/>
            <person name="Wincker P."/>
            <person name="Andrew M."/>
            <person name="Anthouard V."/>
            <person name="Beever R.E."/>
            <person name="Beffa R."/>
            <person name="Benoit I."/>
            <person name="Bouzid O."/>
            <person name="Brault B."/>
            <person name="Chen Z."/>
            <person name="Choquer M."/>
            <person name="Collemare J."/>
            <person name="Cotton P."/>
            <person name="Danchin E.G."/>
            <person name="Da Silva C."/>
            <person name="Gautier A."/>
            <person name="Giraud C."/>
            <person name="Giraud T."/>
            <person name="Gonzalez C."/>
            <person name="Grossetete S."/>
            <person name="Guldener U."/>
            <person name="Henrissat B."/>
            <person name="Howlett B.J."/>
            <person name="Kodira C."/>
            <person name="Kretschmer M."/>
            <person name="Lappartient A."/>
            <person name="Leroch M."/>
            <person name="Levis C."/>
            <person name="Mauceli E."/>
            <person name="Neuveglise C."/>
            <person name="Oeser B."/>
            <person name="Pearson M."/>
            <person name="Poulain J."/>
            <person name="Poussereau N."/>
            <person name="Quesneville H."/>
            <person name="Rascle C."/>
            <person name="Schumacher J."/>
            <person name="Segurens B."/>
            <person name="Sexton A."/>
            <person name="Silva E."/>
            <person name="Sirven C."/>
            <person name="Soanes D.M."/>
            <person name="Talbot N.J."/>
            <person name="Templeton M."/>
            <person name="Yandava C."/>
            <person name="Yarden O."/>
            <person name="Zeng Q."/>
            <person name="Rollins J.A."/>
            <person name="Lebrun M.H."/>
            <person name="Dickman M."/>
        </authorList>
    </citation>
    <scope>NUCLEOTIDE SEQUENCE [LARGE SCALE GENOMIC DNA]</scope>
    <source>
        <strain evidence="2">T4</strain>
    </source>
</reference>
<evidence type="ECO:0000313" key="1">
    <source>
        <dbReference type="EMBL" id="CCD45588.1"/>
    </source>
</evidence>
<dbReference type="InParanoid" id="G2XYQ1"/>
<dbReference type="AlphaFoldDB" id="G2XYQ1"/>
<gene>
    <name evidence="1" type="ORF">BofuT4_P046060.1</name>
</gene>
<sequence length="112" mass="12918">MPLDYREDSGTVVLPTSREGFLEDKETPASTENTLQATVFDLASLLSSLIYVSRRFERNNLPTTETTTCVSRSTYDQQIDLWRQYSNLSSSFWMNLDPHGTQYEIRDRVPSE</sequence>
<organism evidence="1 2">
    <name type="scientific">Botryotinia fuckeliana (strain T4)</name>
    <name type="common">Noble rot fungus</name>
    <name type="synonym">Botrytis cinerea</name>
    <dbReference type="NCBI Taxonomy" id="999810"/>
    <lineage>
        <taxon>Eukaryota</taxon>
        <taxon>Fungi</taxon>
        <taxon>Dikarya</taxon>
        <taxon>Ascomycota</taxon>
        <taxon>Pezizomycotina</taxon>
        <taxon>Leotiomycetes</taxon>
        <taxon>Helotiales</taxon>
        <taxon>Sclerotiniaceae</taxon>
        <taxon>Botrytis</taxon>
    </lineage>
</organism>
<dbReference type="EMBL" id="FQ790278">
    <property type="protein sequence ID" value="CCD45588.1"/>
    <property type="molecule type" value="Genomic_DNA"/>
</dbReference>
<protein>
    <submittedName>
        <fullName evidence="1">Uncharacterized protein</fullName>
    </submittedName>
</protein>
<accession>G2XYQ1</accession>
<proteinExistence type="predicted"/>
<dbReference type="Proteomes" id="UP000008177">
    <property type="component" value="Unplaced contigs"/>
</dbReference>